<evidence type="ECO:0000256" key="2">
    <source>
        <dbReference type="PROSITE-ProRule" id="PRU00176"/>
    </source>
</evidence>
<sequence>MFRTRLLARASTASSLVRTQQRRALACSCLYVRGLPLDTDADRLRKLFEGYGPIYDTNLLANRAGDRYSIGFVRYYAGELPTTVDELARLPMPDEAEVEQVRSCSQNAIDAMAGTEVDGCTLDVQYASRNNADHIQFQGRLQQRRERDPTWASQRSSPGGSSSNASGGYADGYKAGFRDGVAEGRTRS</sequence>
<dbReference type="AlphaFoldDB" id="A0A9W7Y5X0"/>
<feature type="compositionally biased region" description="Low complexity" evidence="3">
    <location>
        <begin position="152"/>
        <end position="172"/>
    </location>
</feature>
<keyword evidence="1 2" id="KW-0694">RNA-binding</keyword>
<dbReference type="SUPFAM" id="SSF54928">
    <property type="entry name" value="RNA-binding domain, RBD"/>
    <property type="match status" value="1"/>
</dbReference>
<dbReference type="PANTHER" id="PTHR48027">
    <property type="entry name" value="HETEROGENEOUS NUCLEAR RIBONUCLEOPROTEIN 87F-RELATED"/>
    <property type="match status" value="1"/>
</dbReference>
<evidence type="ECO:0000256" key="3">
    <source>
        <dbReference type="SAM" id="MobiDB-lite"/>
    </source>
</evidence>
<dbReference type="CDD" id="cd00590">
    <property type="entry name" value="RRM_SF"/>
    <property type="match status" value="1"/>
</dbReference>
<evidence type="ECO:0000313" key="5">
    <source>
        <dbReference type="EMBL" id="KAJ1728827.1"/>
    </source>
</evidence>
<comment type="caution">
    <text evidence="5">The sequence shown here is derived from an EMBL/GenBank/DDBJ whole genome shotgun (WGS) entry which is preliminary data.</text>
</comment>
<dbReference type="EMBL" id="JANBOI010000731">
    <property type="protein sequence ID" value="KAJ1728827.1"/>
    <property type="molecule type" value="Genomic_DNA"/>
</dbReference>
<gene>
    <name evidence="5" type="ORF">LPJ61_003827</name>
</gene>
<evidence type="ECO:0000313" key="6">
    <source>
        <dbReference type="Proteomes" id="UP001143981"/>
    </source>
</evidence>
<evidence type="ECO:0000259" key="4">
    <source>
        <dbReference type="PROSITE" id="PS50102"/>
    </source>
</evidence>
<dbReference type="GO" id="GO:0003723">
    <property type="term" value="F:RNA binding"/>
    <property type="evidence" value="ECO:0007669"/>
    <property type="project" value="UniProtKB-UniRule"/>
</dbReference>
<feature type="region of interest" description="Disordered" evidence="3">
    <location>
        <begin position="138"/>
        <end position="188"/>
    </location>
</feature>
<dbReference type="Proteomes" id="UP001143981">
    <property type="component" value="Unassembled WGS sequence"/>
</dbReference>
<dbReference type="InterPro" id="IPR012677">
    <property type="entry name" value="Nucleotide-bd_a/b_plait_sf"/>
</dbReference>
<keyword evidence="6" id="KW-1185">Reference proteome</keyword>
<dbReference type="InterPro" id="IPR035979">
    <property type="entry name" value="RBD_domain_sf"/>
</dbReference>
<protein>
    <recommendedName>
        <fullName evidence="4">RRM domain-containing protein</fullName>
    </recommendedName>
</protein>
<dbReference type="PROSITE" id="PS50102">
    <property type="entry name" value="RRM"/>
    <property type="match status" value="1"/>
</dbReference>
<feature type="domain" description="RRM" evidence="4">
    <location>
        <begin position="28"/>
        <end position="129"/>
    </location>
</feature>
<feature type="compositionally biased region" description="Basic and acidic residues" evidence="3">
    <location>
        <begin position="176"/>
        <end position="188"/>
    </location>
</feature>
<dbReference type="Gene3D" id="3.30.70.330">
    <property type="match status" value="1"/>
</dbReference>
<dbReference type="Pfam" id="PF00076">
    <property type="entry name" value="RRM_1"/>
    <property type="match status" value="1"/>
</dbReference>
<organism evidence="5 6">
    <name type="scientific">Coemansia biformis</name>
    <dbReference type="NCBI Taxonomy" id="1286918"/>
    <lineage>
        <taxon>Eukaryota</taxon>
        <taxon>Fungi</taxon>
        <taxon>Fungi incertae sedis</taxon>
        <taxon>Zoopagomycota</taxon>
        <taxon>Kickxellomycotina</taxon>
        <taxon>Kickxellomycetes</taxon>
        <taxon>Kickxellales</taxon>
        <taxon>Kickxellaceae</taxon>
        <taxon>Coemansia</taxon>
    </lineage>
</organism>
<name>A0A9W7Y5X0_9FUNG</name>
<dbReference type="InterPro" id="IPR052462">
    <property type="entry name" value="SLIRP/GR-RBP-like"/>
</dbReference>
<proteinExistence type="predicted"/>
<dbReference type="InterPro" id="IPR000504">
    <property type="entry name" value="RRM_dom"/>
</dbReference>
<evidence type="ECO:0000256" key="1">
    <source>
        <dbReference type="ARBA" id="ARBA00022884"/>
    </source>
</evidence>
<reference evidence="5" key="1">
    <citation type="submission" date="2022-07" db="EMBL/GenBank/DDBJ databases">
        <title>Phylogenomic reconstructions and comparative analyses of Kickxellomycotina fungi.</title>
        <authorList>
            <person name="Reynolds N.K."/>
            <person name="Stajich J.E."/>
            <person name="Barry K."/>
            <person name="Grigoriev I.V."/>
            <person name="Crous P."/>
            <person name="Smith M.E."/>
        </authorList>
    </citation>
    <scope>NUCLEOTIDE SEQUENCE</scope>
    <source>
        <strain evidence="5">BCRC 34381</strain>
    </source>
</reference>
<accession>A0A9W7Y5X0</accession>
<dbReference type="OrthoDB" id="1049195at2759"/>